<evidence type="ECO:0000313" key="2">
    <source>
        <dbReference type="Proteomes" id="UP000605986"/>
    </source>
</evidence>
<accession>A0A8H4KP43</accession>
<dbReference type="EMBL" id="JAADJG010000142">
    <property type="protein sequence ID" value="KAF4453792.1"/>
    <property type="molecule type" value="Genomic_DNA"/>
</dbReference>
<reference evidence="1" key="1">
    <citation type="submission" date="2020-01" db="EMBL/GenBank/DDBJ databases">
        <title>Identification and distribution of gene clusters putatively required for synthesis of sphingolipid metabolism inhibitors in phylogenetically diverse species of the filamentous fungus Fusarium.</title>
        <authorList>
            <person name="Kim H.-S."/>
            <person name="Busman M."/>
            <person name="Brown D.W."/>
            <person name="Divon H."/>
            <person name="Uhlig S."/>
            <person name="Proctor R.H."/>
        </authorList>
    </citation>
    <scope>NUCLEOTIDE SEQUENCE</scope>
    <source>
        <strain evidence="1">NRRL 53441</strain>
    </source>
</reference>
<comment type="caution">
    <text evidence="1">The sequence shown here is derived from an EMBL/GenBank/DDBJ whole genome shotgun (WGS) entry which is preliminary data.</text>
</comment>
<organism evidence="1 2">
    <name type="scientific">Fusarium austroafricanum</name>
    <dbReference type="NCBI Taxonomy" id="2364996"/>
    <lineage>
        <taxon>Eukaryota</taxon>
        <taxon>Fungi</taxon>
        <taxon>Dikarya</taxon>
        <taxon>Ascomycota</taxon>
        <taxon>Pezizomycotina</taxon>
        <taxon>Sordariomycetes</taxon>
        <taxon>Hypocreomycetidae</taxon>
        <taxon>Hypocreales</taxon>
        <taxon>Nectriaceae</taxon>
        <taxon>Fusarium</taxon>
        <taxon>Fusarium concolor species complex</taxon>
    </lineage>
</organism>
<sequence>MESSPWLTSILEKAQDSRYIIMAALSECCRLASIAFLSYWDDSTASEHTSNNDTCTATEGCSTGSLLDTLDRWHARLSLSDLLIETFVEPPPYSYPSMDAPFEVRPLRFTSHQRAMDYAYYVLSRLLLCSCAINSPEVHSSLNLQSVNQDANSWAFLLARIAAGVDFNECLRLNRYVIGFSSLFLPAVLNSSDSRIAFWLQDWIEQHYVSTALEEGCFPVLQVLQPLRAVNREYLQGREVRAIFTCSEDEGGGGKYNSYNSQYITSLLAYSRNCATGHYSSHTLWL</sequence>
<dbReference type="AlphaFoldDB" id="A0A8H4KP43"/>
<dbReference type="Proteomes" id="UP000605986">
    <property type="component" value="Unassembled WGS sequence"/>
</dbReference>
<dbReference type="OrthoDB" id="39175at2759"/>
<proteinExistence type="predicted"/>
<protein>
    <submittedName>
        <fullName evidence="1">C6 transcription factor</fullName>
    </submittedName>
</protein>
<gene>
    <name evidence="1" type="ORF">F53441_3619</name>
</gene>
<name>A0A8H4KP43_9HYPO</name>
<evidence type="ECO:0000313" key="1">
    <source>
        <dbReference type="EMBL" id="KAF4453792.1"/>
    </source>
</evidence>
<keyword evidence="2" id="KW-1185">Reference proteome</keyword>